<dbReference type="AlphaFoldDB" id="A0A0N9IC39"/>
<dbReference type="RefSeq" id="WP_054294001.1">
    <property type="nucleotide sequence ID" value="NZ_CP012752.1"/>
</dbReference>
<gene>
    <name evidence="1" type="ORF">AOZ06_39240</name>
</gene>
<accession>A0A0N9IC39</accession>
<dbReference type="OrthoDB" id="5194394at2"/>
<dbReference type="KEGG" id="kphy:AOZ06_39240"/>
<dbReference type="Proteomes" id="UP000063699">
    <property type="component" value="Chromosome"/>
</dbReference>
<proteinExistence type="predicted"/>
<evidence type="ECO:0000313" key="1">
    <source>
        <dbReference type="EMBL" id="ALG12105.1"/>
    </source>
</evidence>
<name>A0A0N9IC39_9PSEU</name>
<evidence type="ECO:0000313" key="2">
    <source>
        <dbReference type="Proteomes" id="UP000063699"/>
    </source>
</evidence>
<dbReference type="STRING" id="860235.AOZ06_39240"/>
<organism evidence="1 2">
    <name type="scientific">Kibdelosporangium phytohabitans</name>
    <dbReference type="NCBI Taxonomy" id="860235"/>
    <lineage>
        <taxon>Bacteria</taxon>
        <taxon>Bacillati</taxon>
        <taxon>Actinomycetota</taxon>
        <taxon>Actinomycetes</taxon>
        <taxon>Pseudonocardiales</taxon>
        <taxon>Pseudonocardiaceae</taxon>
        <taxon>Kibdelosporangium</taxon>
    </lineage>
</organism>
<reference evidence="1 2" key="1">
    <citation type="submission" date="2015-07" db="EMBL/GenBank/DDBJ databases">
        <title>Genome sequencing of Kibdelosporangium phytohabitans.</title>
        <authorList>
            <person name="Qin S."/>
            <person name="Xing K."/>
        </authorList>
    </citation>
    <scope>NUCLEOTIDE SEQUENCE [LARGE SCALE GENOMIC DNA]</scope>
    <source>
        <strain evidence="1 2">KLBMP1111</strain>
    </source>
</reference>
<dbReference type="EMBL" id="CP012752">
    <property type="protein sequence ID" value="ALG12105.1"/>
    <property type="molecule type" value="Genomic_DNA"/>
</dbReference>
<keyword evidence="2" id="KW-1185">Reference proteome</keyword>
<protein>
    <recommendedName>
        <fullName evidence="3">DUF3558 domain-containing protein</fullName>
    </recommendedName>
</protein>
<evidence type="ECO:0008006" key="3">
    <source>
        <dbReference type="Google" id="ProtNLM"/>
    </source>
</evidence>
<dbReference type="PROSITE" id="PS51257">
    <property type="entry name" value="PROKAR_LIPOPROTEIN"/>
    <property type="match status" value="1"/>
</dbReference>
<sequence>MPRLRRGSAQWLTAVLLLTTAACSSGGDEKQLDFGKVKVCEVLTRSQLLDYGVNRVTQEAQNEGPDKSFSRCVWQSAPSSDIYLLAVSFDSTRDNTWIGEKNKTEPVSGHRASLTTGMLWVATGPETGVLGIEGTKVKKPIREIGEAVVQRLQN</sequence>